<accession>A0A096PBV7</accession>
<organism evidence="2 3">
    <name type="scientific">Ostreococcus tauri</name>
    <name type="common">Marine green alga</name>
    <dbReference type="NCBI Taxonomy" id="70448"/>
    <lineage>
        <taxon>Eukaryota</taxon>
        <taxon>Viridiplantae</taxon>
        <taxon>Chlorophyta</taxon>
        <taxon>Mamiellophyceae</taxon>
        <taxon>Mamiellales</taxon>
        <taxon>Bathycoccaceae</taxon>
        <taxon>Ostreococcus</taxon>
    </lineage>
</organism>
<name>A0A096PBV7_OSTTA</name>
<gene>
    <name evidence="2" type="ORF">OT_ostta14g02690</name>
</gene>
<dbReference type="RefSeq" id="XP_022841390.1">
    <property type="nucleotide sequence ID" value="XM_022982624.1"/>
</dbReference>
<dbReference type="AlphaFoldDB" id="A0A096PBV7"/>
<dbReference type="Proteomes" id="UP000009170">
    <property type="component" value="Unassembled WGS sequence"/>
</dbReference>
<sequence length="78" mass="8318">MARARAEDVDALERAVKRLRAADASTADDGHGYARVNAMLRAMHFERTSRARAAAAATTETTTTTTTTTTTETTSNAT</sequence>
<dbReference type="KEGG" id="ota:OT_ostta14g02690"/>
<proteinExistence type="predicted"/>
<keyword evidence="3" id="KW-1185">Reference proteome</keyword>
<reference evidence="2 3" key="2">
    <citation type="journal article" date="2014" name="BMC Genomics">
        <title>An improved genome of the model marine alga Ostreococcus tauri unfolds by assessing Illumina de novo assemblies.</title>
        <authorList>
            <person name="Blanc-Mathieu R."/>
            <person name="Verhelst B."/>
            <person name="Derelle E."/>
            <person name="Rombauts S."/>
            <person name="Bouget F.Y."/>
            <person name="Carre I."/>
            <person name="Chateau A."/>
            <person name="Eyre-Walker A."/>
            <person name="Grimsley N."/>
            <person name="Moreau H."/>
            <person name="Piegu B."/>
            <person name="Rivals E."/>
            <person name="Schackwitz W."/>
            <person name="Van de Peer Y."/>
            <person name="Piganeau G."/>
        </authorList>
    </citation>
    <scope>NUCLEOTIDE SEQUENCE [LARGE SCALE GENOMIC DNA]</scope>
    <source>
        <strain evidence="3">OTTH 0595 / CCAP 157/2 / RCC745</strain>
    </source>
</reference>
<evidence type="ECO:0000313" key="3">
    <source>
        <dbReference type="Proteomes" id="UP000009170"/>
    </source>
</evidence>
<comment type="caution">
    <text evidence="2">The sequence shown here is derived from an EMBL/GenBank/DDBJ whole genome shotgun (WGS) entry which is preliminary data.</text>
</comment>
<feature type="region of interest" description="Disordered" evidence="1">
    <location>
        <begin position="52"/>
        <end position="78"/>
    </location>
</feature>
<evidence type="ECO:0000256" key="1">
    <source>
        <dbReference type="SAM" id="MobiDB-lite"/>
    </source>
</evidence>
<dbReference type="EMBL" id="CAID01000014">
    <property type="protein sequence ID" value="CEG02172.1"/>
    <property type="molecule type" value="Genomic_DNA"/>
</dbReference>
<dbReference type="GeneID" id="34946395"/>
<evidence type="ECO:0000313" key="2">
    <source>
        <dbReference type="EMBL" id="CEG02172.1"/>
    </source>
</evidence>
<reference evidence="3" key="1">
    <citation type="journal article" date="2006" name="Proc. Natl. Acad. Sci. U.S.A.">
        <title>Genome analysis of the smallest free-living eukaryote Ostreococcus tauri unveils many unique features.</title>
        <authorList>
            <person name="Derelle E."/>
            <person name="Ferraz C."/>
            <person name="Rombauts S."/>
            <person name="Rouze P."/>
            <person name="Worden A.Z."/>
            <person name="Robbens S."/>
            <person name="Partensky F."/>
            <person name="Degroeve S."/>
            <person name="Echeynie S."/>
            <person name="Cooke R."/>
            <person name="Saeys Y."/>
            <person name="Wuyts J."/>
            <person name="Jabbari K."/>
            <person name="Bowler C."/>
            <person name="Panaud O."/>
            <person name="Piegu B."/>
            <person name="Ball S.G."/>
            <person name="Ral J.-P."/>
            <person name="Bouget F.-Y."/>
            <person name="Piganeau G."/>
            <person name="De Baets B."/>
            <person name="Picard A."/>
            <person name="Delseny M."/>
            <person name="Demaille J."/>
            <person name="Van de Peer Y."/>
            <person name="Moreau H."/>
        </authorList>
    </citation>
    <scope>NUCLEOTIDE SEQUENCE [LARGE SCALE GENOMIC DNA]</scope>
    <source>
        <strain evidence="3">OTTH 0595 / CCAP 157/2 / RCC745</strain>
    </source>
</reference>
<protein>
    <submittedName>
        <fullName evidence="2">Unnamed product</fullName>
    </submittedName>
</protein>
<dbReference type="InParanoid" id="A0A096PBV7"/>